<dbReference type="STRING" id="990268.JCM19235_5349"/>
<dbReference type="PANTHER" id="PTHR21248">
    <property type="entry name" value="CARDIOLIPIN SYNTHASE"/>
    <property type="match status" value="1"/>
</dbReference>
<sequence>MPNILSIKNFFVLSLIIALSGCVSSSIDPSRYEKESSYTIINAEPTRLDELFKREVSSHSLTEETGFYPLDKGHDALLARLAIIETAQSSIDVQYYIFRDDEAGNLIGWRLFEAAERGVRVRLLLDDMQKYDDQDLVRFSSHPNIEVRMFNPHHLRSARSISMLSDFERLNHRMHNKSLTVDGIVSIIGGRNVGNEYYSIESNVEFADLDLLMVGKSVRQVNRQFDLYWNSDYSIPIEWITPIEEHYTDADVDKWVQELDLEAKFSGGTYDFAKLPLYNDLINGTVKLYWGIGELLYDLPDKPDSKQSTLIDSLNSVLEDSETSLVFISPYFVPTEQGTKELIAAVQQGLEVIIITNSLASNDVFAVHGWYAKYREDLVEGGVQLWEVKSNAEIKKNWSLTGSSRSSLHTKAMIIDKQKVFVGSMNLDPRSAHLNTEMGVVIEQPEYAQKVYRNLIDEIPKTAYEMKMEDGDLVWFDHTTGETLTSEPEASIWRRMGAWFSGILPIEEQL</sequence>
<dbReference type="GO" id="GO:0030572">
    <property type="term" value="F:phosphatidyltransferase activity"/>
    <property type="evidence" value="ECO:0007669"/>
    <property type="project" value="UniProtKB-ARBA"/>
</dbReference>
<dbReference type="PROSITE" id="PS50035">
    <property type="entry name" value="PLD"/>
    <property type="match status" value="2"/>
</dbReference>
<dbReference type="PANTHER" id="PTHR21248:SF12">
    <property type="entry name" value="CARDIOLIPIN SYNTHASE C"/>
    <property type="match status" value="1"/>
</dbReference>
<accession>A0A090RMY1</accession>
<dbReference type="SMART" id="SM00155">
    <property type="entry name" value="PLDc"/>
    <property type="match status" value="2"/>
</dbReference>
<comment type="caution">
    <text evidence="2">The sequence shown here is derived from an EMBL/GenBank/DDBJ whole genome shotgun (WGS) entry which is preliminary data.</text>
</comment>
<gene>
    <name evidence="2" type="ORF">JCM19235_5349</name>
</gene>
<dbReference type="InterPro" id="IPR025202">
    <property type="entry name" value="PLD-like_dom"/>
</dbReference>
<proteinExistence type="predicted"/>
<evidence type="ECO:0000313" key="3">
    <source>
        <dbReference type="Proteomes" id="UP000029228"/>
    </source>
</evidence>
<dbReference type="Gene3D" id="3.30.870.10">
    <property type="entry name" value="Endonuclease Chain A"/>
    <property type="match status" value="2"/>
</dbReference>
<dbReference type="InterPro" id="IPR001736">
    <property type="entry name" value="PLipase_D/transphosphatidylase"/>
</dbReference>
<feature type="domain" description="PLD phosphodiesterase" evidence="1">
    <location>
        <begin position="170"/>
        <end position="197"/>
    </location>
</feature>
<dbReference type="EMBL" id="BBMR01000001">
    <property type="protein sequence ID" value="GAL16800.1"/>
    <property type="molecule type" value="Genomic_DNA"/>
</dbReference>
<reference evidence="2 3" key="2">
    <citation type="submission" date="2014-09" db="EMBL/GenBank/DDBJ databases">
        <authorList>
            <consortium name="NBRP consortium"/>
            <person name="Sawabe T."/>
            <person name="Meirelles P."/>
            <person name="Nakanishi M."/>
            <person name="Sayaka M."/>
            <person name="Hattori M."/>
            <person name="Ohkuma M."/>
        </authorList>
    </citation>
    <scope>NUCLEOTIDE SEQUENCE [LARGE SCALE GENOMIC DNA]</scope>
    <source>
        <strain evidence="3">JCM19235</strain>
    </source>
</reference>
<evidence type="ECO:0000259" key="1">
    <source>
        <dbReference type="PROSITE" id="PS50035"/>
    </source>
</evidence>
<dbReference type="SUPFAM" id="SSF56024">
    <property type="entry name" value="Phospholipase D/nuclease"/>
    <property type="match status" value="2"/>
</dbReference>
<name>A0A090RMY1_9VIBR</name>
<protein>
    <submittedName>
        <fullName evidence="2">Cardiolipin synthetase</fullName>
    </submittedName>
</protein>
<feature type="domain" description="PLD phosphodiesterase" evidence="1">
    <location>
        <begin position="404"/>
        <end position="431"/>
    </location>
</feature>
<organism evidence="2 3">
    <name type="scientific">Vibrio maritimus</name>
    <dbReference type="NCBI Taxonomy" id="990268"/>
    <lineage>
        <taxon>Bacteria</taxon>
        <taxon>Pseudomonadati</taxon>
        <taxon>Pseudomonadota</taxon>
        <taxon>Gammaproteobacteria</taxon>
        <taxon>Vibrionales</taxon>
        <taxon>Vibrionaceae</taxon>
        <taxon>Vibrio</taxon>
    </lineage>
</organism>
<dbReference type="GO" id="GO:0032049">
    <property type="term" value="P:cardiolipin biosynthetic process"/>
    <property type="evidence" value="ECO:0007669"/>
    <property type="project" value="UniProtKB-ARBA"/>
</dbReference>
<reference evidence="2 3" key="1">
    <citation type="submission" date="2014-09" db="EMBL/GenBank/DDBJ databases">
        <title>Vibrio maritimus JCM 19235. (C45) whole genome shotgun sequence.</title>
        <authorList>
            <person name="Sawabe T."/>
            <person name="Meirelles P."/>
            <person name="Nakanishi M."/>
            <person name="Sayaka M."/>
            <person name="Hattori M."/>
            <person name="Ohkuma M."/>
        </authorList>
    </citation>
    <scope>NUCLEOTIDE SEQUENCE [LARGE SCALE GENOMIC DNA]</scope>
    <source>
        <strain evidence="3">JCM19235</strain>
    </source>
</reference>
<dbReference type="CDD" id="cd09113">
    <property type="entry name" value="PLDc_ymdC_like_2"/>
    <property type="match status" value="1"/>
</dbReference>
<dbReference type="Pfam" id="PF13091">
    <property type="entry name" value="PLDc_2"/>
    <property type="match status" value="2"/>
</dbReference>
<dbReference type="CDD" id="cd09111">
    <property type="entry name" value="PLDc_ymdC_like_1"/>
    <property type="match status" value="1"/>
</dbReference>
<dbReference type="AlphaFoldDB" id="A0A090RMY1"/>
<dbReference type="OrthoDB" id="9814092at2"/>
<keyword evidence="3" id="KW-1185">Reference proteome</keyword>
<evidence type="ECO:0000313" key="2">
    <source>
        <dbReference type="EMBL" id="GAL16800.1"/>
    </source>
</evidence>
<dbReference type="Proteomes" id="UP000029228">
    <property type="component" value="Unassembled WGS sequence"/>
</dbReference>